<dbReference type="Proteomes" id="UP001611075">
    <property type="component" value="Unassembled WGS sequence"/>
</dbReference>
<organism evidence="3 4">
    <name type="scientific">Micromonospora rubida</name>
    <dbReference type="NCBI Taxonomy" id="2697657"/>
    <lineage>
        <taxon>Bacteria</taxon>
        <taxon>Bacillati</taxon>
        <taxon>Actinomycetota</taxon>
        <taxon>Actinomycetes</taxon>
        <taxon>Micromonosporales</taxon>
        <taxon>Micromonosporaceae</taxon>
        <taxon>Micromonospora</taxon>
    </lineage>
</organism>
<keyword evidence="4" id="KW-1185">Reference proteome</keyword>
<dbReference type="Pfam" id="PF01068">
    <property type="entry name" value="DNA_ligase_A_M"/>
    <property type="match status" value="1"/>
</dbReference>
<accession>A0ABW7STI3</accession>
<sequence>MSPARRRASAAADPALRRPVAPVLATPVDAVPDGPGLVHQPKWDGWRCLAFRHADAVYLQSRTGKDLTPYFPDIIRAVRPLPAGVVLDGELVVWQHERTNFALLQRRVTAGTGLLRMAREHPAHYVVFDLLADAEGRSWMRRWRSGGPVSPMSSPAQPRSSPSARTPPMPMRRPSG</sequence>
<protein>
    <recommendedName>
        <fullName evidence="2">ATP-dependent DNA ligase family profile domain-containing protein</fullName>
    </recommendedName>
</protein>
<dbReference type="InterPro" id="IPR012310">
    <property type="entry name" value="DNA_ligase_ATP-dep_cent"/>
</dbReference>
<dbReference type="SUPFAM" id="SSF56091">
    <property type="entry name" value="DNA ligase/mRNA capping enzyme, catalytic domain"/>
    <property type="match status" value="1"/>
</dbReference>
<dbReference type="RefSeq" id="WP_396685666.1">
    <property type="nucleotide sequence ID" value="NZ_JBIRPU010000041.1"/>
</dbReference>
<feature type="compositionally biased region" description="Low complexity" evidence="1">
    <location>
        <begin position="145"/>
        <end position="164"/>
    </location>
</feature>
<comment type="caution">
    <text evidence="3">The sequence shown here is derived from an EMBL/GenBank/DDBJ whole genome shotgun (WGS) entry which is preliminary data.</text>
</comment>
<gene>
    <name evidence="3" type="ORF">ACH4OY_30725</name>
</gene>
<evidence type="ECO:0000313" key="4">
    <source>
        <dbReference type="Proteomes" id="UP001611075"/>
    </source>
</evidence>
<feature type="domain" description="ATP-dependent DNA ligase family profile" evidence="2">
    <location>
        <begin position="34"/>
        <end position="132"/>
    </location>
</feature>
<dbReference type="Gene3D" id="3.30.470.30">
    <property type="entry name" value="DNA ligase/mRNA capping enzyme"/>
    <property type="match status" value="1"/>
</dbReference>
<evidence type="ECO:0000313" key="3">
    <source>
        <dbReference type="EMBL" id="MFI0797023.1"/>
    </source>
</evidence>
<feature type="compositionally biased region" description="Pro residues" evidence="1">
    <location>
        <begin position="165"/>
        <end position="176"/>
    </location>
</feature>
<dbReference type="EMBL" id="JBIRPU010000041">
    <property type="protein sequence ID" value="MFI0797023.1"/>
    <property type="molecule type" value="Genomic_DNA"/>
</dbReference>
<evidence type="ECO:0000259" key="2">
    <source>
        <dbReference type="Pfam" id="PF01068"/>
    </source>
</evidence>
<proteinExistence type="predicted"/>
<feature type="region of interest" description="Disordered" evidence="1">
    <location>
        <begin position="144"/>
        <end position="176"/>
    </location>
</feature>
<reference evidence="3 4" key="1">
    <citation type="submission" date="2024-10" db="EMBL/GenBank/DDBJ databases">
        <title>The Natural Products Discovery Center: Release of the First 8490 Sequenced Strains for Exploring Actinobacteria Biosynthetic Diversity.</title>
        <authorList>
            <person name="Kalkreuter E."/>
            <person name="Kautsar S.A."/>
            <person name="Yang D."/>
            <person name="Bader C.D."/>
            <person name="Teijaro C.N."/>
            <person name="Fluegel L."/>
            <person name="Davis C.M."/>
            <person name="Simpson J.R."/>
            <person name="Lauterbach L."/>
            <person name="Steele A.D."/>
            <person name="Gui C."/>
            <person name="Meng S."/>
            <person name="Li G."/>
            <person name="Viehrig K."/>
            <person name="Ye F."/>
            <person name="Su P."/>
            <person name="Kiefer A.F."/>
            <person name="Nichols A."/>
            <person name="Cepeda A.J."/>
            <person name="Yan W."/>
            <person name="Fan B."/>
            <person name="Jiang Y."/>
            <person name="Adhikari A."/>
            <person name="Zheng C.-J."/>
            <person name="Schuster L."/>
            <person name="Cowan T.M."/>
            <person name="Smanski M.J."/>
            <person name="Chevrette M.G."/>
            <person name="De Carvalho L.P.S."/>
            <person name="Shen B."/>
        </authorList>
    </citation>
    <scope>NUCLEOTIDE SEQUENCE [LARGE SCALE GENOMIC DNA]</scope>
    <source>
        <strain evidence="3 4">NPDC021253</strain>
    </source>
</reference>
<name>A0ABW7STI3_9ACTN</name>
<evidence type="ECO:0000256" key="1">
    <source>
        <dbReference type="SAM" id="MobiDB-lite"/>
    </source>
</evidence>